<proteinExistence type="inferred from homology"/>
<dbReference type="UniPathway" id="UPA00232"/>
<dbReference type="EC" id="4.1.3.40" evidence="4"/>
<reference evidence="6 7" key="1">
    <citation type="submission" date="2019-09" db="EMBL/GenBank/DDBJ databases">
        <authorList>
            <person name="Chen X.-Y."/>
        </authorList>
    </citation>
    <scope>NUCLEOTIDE SEQUENCE [LARGE SCALE GENOMIC DNA]</scope>
    <source>
        <strain evidence="6 7">NY5</strain>
    </source>
</reference>
<comment type="similarity">
    <text evidence="4">Belongs to the UbiC family.</text>
</comment>
<feature type="binding site" evidence="4">
    <location>
        <position position="145"/>
    </location>
    <ligand>
        <name>substrate</name>
    </ligand>
</feature>
<evidence type="ECO:0000313" key="6">
    <source>
        <dbReference type="EMBL" id="KAA1190465.1"/>
    </source>
</evidence>
<name>A0A5B0WVS6_9GAMM</name>
<comment type="function">
    <text evidence="4">Removes the pyruvyl group from chorismate, with concomitant aromatization of the ring, to provide 4-hydroxybenzoate (4HB) for the ubiquinone pathway.</text>
</comment>
<organism evidence="6 7">
    <name type="scientific">Pseudohalioglobus sediminis</name>
    <dbReference type="NCBI Taxonomy" id="2606449"/>
    <lineage>
        <taxon>Bacteria</taxon>
        <taxon>Pseudomonadati</taxon>
        <taxon>Pseudomonadota</taxon>
        <taxon>Gammaproteobacteria</taxon>
        <taxon>Cellvibrionales</taxon>
        <taxon>Halieaceae</taxon>
        <taxon>Pseudohalioglobus</taxon>
    </lineage>
</organism>
<comment type="caution">
    <text evidence="4">Lacks conserved residue(s) required for the propagation of feature annotation.</text>
</comment>
<dbReference type="InterPro" id="IPR028978">
    <property type="entry name" value="Chorismate_lyase_/UTRA_dom_sf"/>
</dbReference>
<evidence type="ECO:0000256" key="4">
    <source>
        <dbReference type="HAMAP-Rule" id="MF_01632"/>
    </source>
</evidence>
<keyword evidence="2 4" id="KW-0831">Ubiquinone biosynthesis</keyword>
<evidence type="ECO:0000256" key="5">
    <source>
        <dbReference type="SAM" id="MobiDB-lite"/>
    </source>
</evidence>
<gene>
    <name evidence="4" type="primary">ubiC</name>
    <name evidence="6" type="ORF">F0M18_11665</name>
</gene>
<feature type="region of interest" description="Disordered" evidence="5">
    <location>
        <begin position="14"/>
        <end position="37"/>
    </location>
</feature>
<dbReference type="GO" id="GO:0042866">
    <property type="term" value="P:pyruvate biosynthetic process"/>
    <property type="evidence" value="ECO:0007669"/>
    <property type="project" value="UniProtKB-UniRule"/>
</dbReference>
<keyword evidence="3 4" id="KW-0456">Lyase</keyword>
<evidence type="ECO:0000256" key="1">
    <source>
        <dbReference type="ARBA" id="ARBA00022490"/>
    </source>
</evidence>
<dbReference type="AlphaFoldDB" id="A0A5B0WVS6"/>
<dbReference type="Pfam" id="PF04345">
    <property type="entry name" value="Chor_lyase"/>
    <property type="match status" value="1"/>
</dbReference>
<dbReference type="InterPro" id="IPR007440">
    <property type="entry name" value="Chorismate--pyruvate_lyase"/>
</dbReference>
<evidence type="ECO:0000256" key="3">
    <source>
        <dbReference type="ARBA" id="ARBA00023239"/>
    </source>
</evidence>
<comment type="subcellular location">
    <subcellularLocation>
        <location evidence="4">Cytoplasm</location>
    </subcellularLocation>
</comment>
<comment type="catalytic activity">
    <reaction evidence="4">
        <text>chorismate = 4-hydroxybenzoate + pyruvate</text>
        <dbReference type="Rhea" id="RHEA:16505"/>
        <dbReference type="ChEBI" id="CHEBI:15361"/>
        <dbReference type="ChEBI" id="CHEBI:17879"/>
        <dbReference type="ChEBI" id="CHEBI:29748"/>
        <dbReference type="EC" id="4.1.3.40"/>
    </reaction>
</comment>
<dbReference type="PANTHER" id="PTHR38683:SF1">
    <property type="entry name" value="CHORISMATE PYRUVATE-LYASE"/>
    <property type="match status" value="1"/>
</dbReference>
<comment type="pathway">
    <text evidence="4">Cofactor biosynthesis; ubiquinone biosynthesis.</text>
</comment>
<evidence type="ECO:0000313" key="7">
    <source>
        <dbReference type="Proteomes" id="UP000323708"/>
    </source>
</evidence>
<feature type="binding site" evidence="4">
    <location>
        <position position="107"/>
    </location>
    <ligand>
        <name>substrate</name>
    </ligand>
</feature>
<keyword evidence="7" id="KW-1185">Reference proteome</keyword>
<dbReference type="SUPFAM" id="SSF64288">
    <property type="entry name" value="Chorismate lyase-like"/>
    <property type="match status" value="1"/>
</dbReference>
<sequence length="229" mass="25973">MLCQSLAKPGYITQAPCPMKSSAGKTPGSSHAGRREPHWYPAARFPSPELTPSVRRWLLDQGSLTQRLIDQQRGHFSVQLLRQDWRVPLPSEQRLLHMLPRQRAIIREVILQQGPNEVVFARSVLPASSLEGKLAHLRRLGNKPLGAILFNTAGMQRNPFELALIDQRCTYLPPDIDLQGPVWGRRSRFEVYGQPLMVSEVFLQAFRPWPQTHGLQRAQRGAAIIRPTK</sequence>
<dbReference type="GO" id="GO:0006744">
    <property type="term" value="P:ubiquinone biosynthetic process"/>
    <property type="evidence" value="ECO:0007669"/>
    <property type="project" value="UniProtKB-UniRule"/>
</dbReference>
<dbReference type="Gene3D" id="3.40.1410.10">
    <property type="entry name" value="Chorismate lyase-like"/>
    <property type="match status" value="1"/>
</dbReference>
<dbReference type="HAMAP" id="MF_01632">
    <property type="entry name" value="UbiC"/>
    <property type="match status" value="1"/>
</dbReference>
<dbReference type="GO" id="GO:0005829">
    <property type="term" value="C:cytosol"/>
    <property type="evidence" value="ECO:0007669"/>
    <property type="project" value="TreeGrafter"/>
</dbReference>
<keyword evidence="1 4" id="KW-0963">Cytoplasm</keyword>
<dbReference type="EMBL" id="VTUX01000005">
    <property type="protein sequence ID" value="KAA1190465.1"/>
    <property type="molecule type" value="Genomic_DNA"/>
</dbReference>
<protein>
    <recommendedName>
        <fullName evidence="4">Probable chorismate pyruvate-lyase</fullName>
        <shortName evidence="4">CL</shortName>
        <shortName evidence="4">CPL</shortName>
        <ecNumber evidence="4">4.1.3.40</ecNumber>
    </recommendedName>
</protein>
<accession>A0A5B0WVS6</accession>
<dbReference type="GO" id="GO:0008813">
    <property type="term" value="F:chorismate lyase activity"/>
    <property type="evidence" value="ECO:0007669"/>
    <property type="project" value="UniProtKB-UniRule"/>
</dbReference>
<comment type="caution">
    <text evidence="6">The sequence shown here is derived from an EMBL/GenBank/DDBJ whole genome shotgun (WGS) entry which is preliminary data.</text>
</comment>
<keyword evidence="4" id="KW-0670">Pyruvate</keyword>
<evidence type="ECO:0000256" key="2">
    <source>
        <dbReference type="ARBA" id="ARBA00022688"/>
    </source>
</evidence>
<dbReference type="PANTHER" id="PTHR38683">
    <property type="entry name" value="CHORISMATE PYRUVATE-LYASE"/>
    <property type="match status" value="1"/>
</dbReference>
<dbReference type="Proteomes" id="UP000323708">
    <property type="component" value="Unassembled WGS sequence"/>
</dbReference>
<feature type="binding site" evidence="4">
    <location>
        <position position="200"/>
    </location>
    <ligand>
        <name>substrate</name>
    </ligand>
</feature>